<dbReference type="NCBIfam" id="TIGR03636">
    <property type="entry name" value="uL23_arch"/>
    <property type="match status" value="1"/>
</dbReference>
<dbReference type="AlphaFoldDB" id="F2TY61"/>
<dbReference type="Pfam" id="PF03939">
    <property type="entry name" value="Ribosomal_L23eN"/>
    <property type="match status" value="1"/>
</dbReference>
<accession>F2TY61</accession>
<dbReference type="STRING" id="946362.F2TY61"/>
<dbReference type="RefSeq" id="XP_004998495.1">
    <property type="nucleotide sequence ID" value="XM_004998438.1"/>
</dbReference>
<dbReference type="GO" id="GO:0019843">
    <property type="term" value="F:rRNA binding"/>
    <property type="evidence" value="ECO:0007669"/>
    <property type="project" value="UniProtKB-KW"/>
</dbReference>
<gene>
    <name evidence="7" type="ORF">PTSG_01022</name>
</gene>
<dbReference type="Pfam" id="PF00276">
    <property type="entry name" value="Ribosomal_L23"/>
    <property type="match status" value="1"/>
</dbReference>
<dbReference type="InterPro" id="IPR005633">
    <property type="entry name" value="Ribosomal_uL23_N"/>
</dbReference>
<dbReference type="eggNOG" id="KOG1751">
    <property type="taxonomic scope" value="Eukaryota"/>
</dbReference>
<dbReference type="Gene3D" id="3.30.70.330">
    <property type="match status" value="1"/>
</dbReference>
<dbReference type="HAMAP" id="MF_01369_A">
    <property type="entry name" value="Ribosomal_uL23_A"/>
    <property type="match status" value="1"/>
</dbReference>
<dbReference type="GO" id="GO:0003735">
    <property type="term" value="F:structural constituent of ribosome"/>
    <property type="evidence" value="ECO:0007669"/>
    <property type="project" value="InterPro"/>
</dbReference>
<dbReference type="OrthoDB" id="1267328at2759"/>
<dbReference type="KEGG" id="sre:PTSG_01022"/>
<dbReference type="FunFam" id="3.30.70.330:FF:000035">
    <property type="entry name" value="60S ribosomal protein L23a"/>
    <property type="match status" value="1"/>
</dbReference>
<dbReference type="InterPro" id="IPR012677">
    <property type="entry name" value="Nucleotide-bd_a/b_plait_sf"/>
</dbReference>
<dbReference type="InParanoid" id="F2TY61"/>
<evidence type="ECO:0000256" key="2">
    <source>
        <dbReference type="ARBA" id="ARBA00022730"/>
    </source>
</evidence>
<keyword evidence="8" id="KW-1185">Reference proteome</keyword>
<name>F2TY61_SALR5</name>
<keyword evidence="2" id="KW-0699">rRNA-binding</keyword>
<dbReference type="GeneID" id="16079088"/>
<dbReference type="PANTHER" id="PTHR11620">
    <property type="entry name" value="60S RIBOSOMAL PROTEIN L23A"/>
    <property type="match status" value="1"/>
</dbReference>
<dbReference type="InterPro" id="IPR012678">
    <property type="entry name" value="Ribosomal_uL23/eL15/eS24_sf"/>
</dbReference>
<dbReference type="SUPFAM" id="SSF54189">
    <property type="entry name" value="Ribosomal proteins S24e, L23 and L15e"/>
    <property type="match status" value="1"/>
</dbReference>
<proteinExistence type="inferred from homology"/>
<keyword evidence="5" id="KW-0687">Ribonucleoprotein</keyword>
<dbReference type="GO" id="GO:0006412">
    <property type="term" value="P:translation"/>
    <property type="evidence" value="ECO:0007669"/>
    <property type="project" value="InterPro"/>
</dbReference>
<dbReference type="InterPro" id="IPR013025">
    <property type="entry name" value="Ribosomal_uL23-like"/>
</dbReference>
<keyword evidence="4 7" id="KW-0689">Ribosomal protein</keyword>
<protein>
    <submittedName>
        <fullName evidence="7">Ribosomal protein L23a</fullName>
    </submittedName>
</protein>
<dbReference type="OMA" id="NIRADYN"/>
<evidence type="ECO:0000313" key="7">
    <source>
        <dbReference type="EMBL" id="EGD76320.1"/>
    </source>
</evidence>
<dbReference type="GO" id="GO:1990904">
    <property type="term" value="C:ribonucleoprotein complex"/>
    <property type="evidence" value="ECO:0007669"/>
    <property type="project" value="UniProtKB-KW"/>
</dbReference>
<dbReference type="Proteomes" id="UP000007799">
    <property type="component" value="Unassembled WGS sequence"/>
</dbReference>
<organism evidence="8">
    <name type="scientific">Salpingoeca rosetta (strain ATCC 50818 / BSB-021)</name>
    <dbReference type="NCBI Taxonomy" id="946362"/>
    <lineage>
        <taxon>Eukaryota</taxon>
        <taxon>Choanoflagellata</taxon>
        <taxon>Craspedida</taxon>
        <taxon>Salpingoecidae</taxon>
        <taxon>Salpingoeca</taxon>
    </lineage>
</organism>
<evidence type="ECO:0000256" key="3">
    <source>
        <dbReference type="ARBA" id="ARBA00022884"/>
    </source>
</evidence>
<evidence type="ECO:0000259" key="6">
    <source>
        <dbReference type="Pfam" id="PF03939"/>
    </source>
</evidence>
<sequence length="152" mass="17188">MVDKKVQAKAKAAVTKAKTAAKAALAGANNRRQRKIRVRPTFYRPKTQIQARKPRYPRRSVPKKQSLDKFAIVQYPLTTESAMKKIEDNNTLVFIVDKRANKFQIKAAVKDLYDIDVAKVNTLIRPDGHKKAFVHLAQDHDALEVANKIGII</sequence>
<dbReference type="InterPro" id="IPR019985">
    <property type="entry name" value="Ribosomal_uL23"/>
</dbReference>
<keyword evidence="3" id="KW-0694">RNA-binding</keyword>
<comment type="similarity">
    <text evidence="1">Belongs to the universal ribosomal protein uL23 family.</text>
</comment>
<dbReference type="NCBIfam" id="NF011118">
    <property type="entry name" value="PRK14548.1"/>
    <property type="match status" value="1"/>
</dbReference>
<dbReference type="FunCoup" id="F2TY61">
    <property type="interactions" value="1227"/>
</dbReference>
<dbReference type="EMBL" id="GL832956">
    <property type="protein sequence ID" value="EGD76320.1"/>
    <property type="molecule type" value="Genomic_DNA"/>
</dbReference>
<evidence type="ECO:0000256" key="4">
    <source>
        <dbReference type="ARBA" id="ARBA00022980"/>
    </source>
</evidence>
<feature type="domain" description="Large ribosomal subunit protein uL23 N-terminal" evidence="6">
    <location>
        <begin position="13"/>
        <end position="63"/>
    </location>
</feature>
<evidence type="ECO:0000313" key="8">
    <source>
        <dbReference type="Proteomes" id="UP000007799"/>
    </source>
</evidence>
<evidence type="ECO:0000256" key="5">
    <source>
        <dbReference type="ARBA" id="ARBA00023274"/>
    </source>
</evidence>
<evidence type="ECO:0000256" key="1">
    <source>
        <dbReference type="ARBA" id="ARBA00006700"/>
    </source>
</evidence>
<dbReference type="GO" id="GO:0005840">
    <property type="term" value="C:ribosome"/>
    <property type="evidence" value="ECO:0007669"/>
    <property type="project" value="UniProtKB-KW"/>
</dbReference>
<reference evidence="7" key="1">
    <citation type="submission" date="2009-08" db="EMBL/GenBank/DDBJ databases">
        <title>Annotation of Salpingoeca rosetta.</title>
        <authorList>
            <consortium name="The Broad Institute Genome Sequencing Platform"/>
            <person name="Russ C."/>
            <person name="Cuomo C."/>
            <person name="Burger G."/>
            <person name="Gray M.W."/>
            <person name="Holland P.W.H."/>
            <person name="King N."/>
            <person name="Lang F.B.F."/>
            <person name="Roger A.J."/>
            <person name="Ruiz-Trillo I."/>
            <person name="Young S.K."/>
            <person name="Zeng Q."/>
            <person name="Gargeya S."/>
            <person name="Alvarado L."/>
            <person name="Berlin A."/>
            <person name="Chapman S.B."/>
            <person name="Chen Z."/>
            <person name="Freedman E."/>
            <person name="Gellesch M."/>
            <person name="Goldberg J."/>
            <person name="Griggs A."/>
            <person name="Gujja S."/>
            <person name="Heilman E."/>
            <person name="Heiman D."/>
            <person name="Howarth C."/>
            <person name="Mehta T."/>
            <person name="Neiman D."/>
            <person name="Pearson M."/>
            <person name="Roberts A."/>
            <person name="Saif S."/>
            <person name="Shea T."/>
            <person name="Shenoy N."/>
            <person name="Sisk P."/>
            <person name="Stolte C."/>
            <person name="Sykes S."/>
            <person name="White J."/>
            <person name="Yandava C."/>
            <person name="Haas B."/>
            <person name="Nusbaum C."/>
            <person name="Birren B."/>
        </authorList>
    </citation>
    <scope>NUCLEOTIDE SEQUENCE [LARGE SCALE GENOMIC DNA]</scope>
    <source>
        <strain evidence="7">ATCC 50818</strain>
    </source>
</reference>